<gene>
    <name evidence="3" type="ORF">GRJ2_002507800</name>
</gene>
<keyword evidence="4" id="KW-1185">Reference proteome</keyword>
<accession>A0ABC9XT00</accession>
<sequence length="1651" mass="168135">MERGLRLLALGALLVATAGPCRGAPAPGVTPRCPRSAPPPLPPDCLPDEGTPRGGGGEVARGGDDVMAATRGDVITEGTDLPDVTEDPGAALGRVDEAYGDATTVVGPVPASLGGGDVMAATRGDVITEGTNRPDVTEDPGDTSDRVTEAYGDATTAVGRVTLPQGGEKVAAATRGDVVMEGTEEPCVTDDPAGHGGDTTTAGRATTSQGGDQDVVAHQGGVLLLEGTDQPGVTVRPEDTLGHVTVGYVEDVTVVGPVTTSKGCDKAAVAHDGDVLLEGTDQPGVTDVPGDLLGHFTEVYRDATTMVGPIVTSRASDTLVVATHGDVLLEGTDQPGVTDVPGDLLGHFTEVYRDATTMVGPIVTSQGSDNLMVATHGDVLLEGTDQPGVTDVPGDTLGHVTGVYREATTMVGPVPTSQGGDNLVVATHGDVLLEGTERPDVTNCSGATSGHVSELNREATTMVGPVPTSQGGDNLVVATHGDVLLEGTAQPGATQDPGDTLGHFTEVYRDATTMVGPIVTSRASDTLVVATHGDVLLEGTDHPGVTDVPGDLLGHVTGVYREATTLVEPVPTTQRSDKPMVATHGDVLLEGTEEPSVTDVPGDTLGHFTEVYREATTMVGPVPTSQGGDNLVVATHGDVLLEGTERPDVTNCSGATSGHVSELNREATTMVGPVPTSQGGDNLVVATHGDVLLEGTAQPGATQDPGDTLGHFTEVYRDATTMVGPIVTSRASDTLVVATHGDVLLEGMDQPGVTDVPGDLLGHVTGVYREATTLVEPVPTTQRSDNLVVATHGDVLLEGTEEPSVTDVPGDTLGHFTEVYREATTMVGPVPTSQGGDNLVVATHGDVLLEGTERPDVTNCSGATSGHVSELNREATTMVGPVPTSQGGDNLVVATHGDVLLEGTAQPGATQDPGDTLGHFTEVYRDATTMVGPIVTSRASDTLVVATHGDVLLEGTDHPGVTDVPGDLLGHFTEVYREATTLVEPVPTSQRSDKPMVATHGDVLLEGTEEPSVTDVPGDLLGHFTEVYREATTMVGPVPTSQGGDNLVVATHGDVLLEGTERPDVTNCSGATSGHVSELNREATTMVGPVPTSQGGDNLVVATHGDVLLEGTAQPGATQDPGDTLGHFTEVYRDATTMVGPIVTSRASDTLVVATHGDVLLEGTDQPSVTDVPGDLLGHVTEVYREATTMVGPVPTSQGGDNLVVATHGDVLLEGTERPDVTNCSGATSGHVSELNREATTMVGPVPTSQGGDNLVVATHGDVLLEGTAQPGATQDPGDTLGHFTEVYRDATTMVGPIVTSRASDNLVVATHGDVLLEGTEEPSVTDVPGDLLGHVTEVYREATTMVGPVPTSQGGDNLVVATHGDVLLEGTERPDVTNCSGATSGHVSELNREATTMVGPVPTSQGGDNLVVATHGDVLLEGTAQPGVTEEARDTLGHFTEVYREATTMVEPVPTSQGGDNLVVATHGDVIMEGMDQPGATEDPRATSGHVAEVSRDATTVVGPVAASQGGDDVTAAARADVIMEGTDQPAVTNCSGASSGRVTEDAATAASRGGDDVTPTTRADLTAGPPAPPPRCRPPPPPAAAFPVTAAPLGPHGLSGSSPTPLPLPPSSSSSCPSPSSSTEAPPPPPIYFPPSPSPHACRPPQVGP</sequence>
<protein>
    <submittedName>
        <fullName evidence="3">Nascent polypeptide-associated complex subunit alpha, muscle-specific form-like</fullName>
    </submittedName>
</protein>
<feature type="region of interest" description="Disordered" evidence="1">
    <location>
        <begin position="22"/>
        <end position="64"/>
    </location>
</feature>
<feature type="compositionally biased region" description="Low complexity" evidence="1">
    <location>
        <begin position="1613"/>
        <end position="1626"/>
    </location>
</feature>
<dbReference type="EMBL" id="BAAFJT010000027">
    <property type="protein sequence ID" value="GAB0200424.1"/>
    <property type="molecule type" value="Genomic_DNA"/>
</dbReference>
<feature type="region of interest" description="Disordered" evidence="1">
    <location>
        <begin position="185"/>
        <end position="212"/>
    </location>
</feature>
<feature type="compositionally biased region" description="Polar residues" evidence="1">
    <location>
        <begin position="1531"/>
        <end position="1543"/>
    </location>
</feature>
<evidence type="ECO:0000256" key="2">
    <source>
        <dbReference type="SAM" id="SignalP"/>
    </source>
</evidence>
<dbReference type="Proteomes" id="UP001623348">
    <property type="component" value="Unassembled WGS sequence"/>
</dbReference>
<reference evidence="3 4" key="1">
    <citation type="submission" date="2024-06" db="EMBL/GenBank/DDBJ databases">
        <title>The draft genome of Grus japonensis, version 3.</title>
        <authorList>
            <person name="Nabeshima K."/>
            <person name="Suzuki S."/>
            <person name="Onuma M."/>
        </authorList>
    </citation>
    <scope>NUCLEOTIDE SEQUENCE [LARGE SCALE GENOMIC DNA]</scope>
    <source>
        <strain evidence="3 4">451A</strain>
    </source>
</reference>
<feature type="compositionally biased region" description="Low complexity" evidence="1">
    <location>
        <begin position="1587"/>
        <end position="1605"/>
    </location>
</feature>
<keyword evidence="2" id="KW-0732">Signal</keyword>
<evidence type="ECO:0000313" key="4">
    <source>
        <dbReference type="Proteomes" id="UP001623348"/>
    </source>
</evidence>
<feature type="compositionally biased region" description="Pro residues" evidence="1">
    <location>
        <begin position="1627"/>
        <end position="1640"/>
    </location>
</feature>
<evidence type="ECO:0000313" key="3">
    <source>
        <dbReference type="EMBL" id="GAB0200424.1"/>
    </source>
</evidence>
<feature type="compositionally biased region" description="Pro residues" evidence="1">
    <location>
        <begin position="36"/>
        <end position="45"/>
    </location>
</feature>
<evidence type="ECO:0000256" key="1">
    <source>
        <dbReference type="SAM" id="MobiDB-lite"/>
    </source>
</evidence>
<comment type="caution">
    <text evidence="3">The sequence shown here is derived from an EMBL/GenBank/DDBJ whole genome shotgun (WGS) entry which is preliminary data.</text>
</comment>
<feature type="region of interest" description="Disordered" evidence="1">
    <location>
        <begin position="1530"/>
        <end position="1651"/>
    </location>
</feature>
<feature type="chain" id="PRO_5044836283" evidence="2">
    <location>
        <begin position="24"/>
        <end position="1651"/>
    </location>
</feature>
<proteinExistence type="predicted"/>
<feature type="compositionally biased region" description="Low complexity" evidence="1">
    <location>
        <begin position="198"/>
        <end position="211"/>
    </location>
</feature>
<name>A0ABC9XT00_GRUJA</name>
<feature type="compositionally biased region" description="Pro residues" evidence="1">
    <location>
        <begin position="1571"/>
        <end position="1586"/>
    </location>
</feature>
<organism evidence="3 4">
    <name type="scientific">Grus japonensis</name>
    <name type="common">Japanese crane</name>
    <name type="synonym">Red-crowned crane</name>
    <dbReference type="NCBI Taxonomy" id="30415"/>
    <lineage>
        <taxon>Eukaryota</taxon>
        <taxon>Metazoa</taxon>
        <taxon>Chordata</taxon>
        <taxon>Craniata</taxon>
        <taxon>Vertebrata</taxon>
        <taxon>Euteleostomi</taxon>
        <taxon>Archelosauria</taxon>
        <taxon>Archosauria</taxon>
        <taxon>Dinosauria</taxon>
        <taxon>Saurischia</taxon>
        <taxon>Theropoda</taxon>
        <taxon>Coelurosauria</taxon>
        <taxon>Aves</taxon>
        <taxon>Neognathae</taxon>
        <taxon>Neoaves</taxon>
        <taxon>Gruiformes</taxon>
        <taxon>Gruidae</taxon>
        <taxon>Grus</taxon>
    </lineage>
</organism>
<feature type="signal peptide" evidence="2">
    <location>
        <begin position="1"/>
        <end position="23"/>
    </location>
</feature>